<dbReference type="EMBL" id="JARAKH010000038">
    <property type="protein sequence ID" value="KAK8382902.1"/>
    <property type="molecule type" value="Genomic_DNA"/>
</dbReference>
<evidence type="ECO:0000313" key="1">
    <source>
        <dbReference type="EMBL" id="KAK8382902.1"/>
    </source>
</evidence>
<name>A0AAW0T6R1_SCYPA</name>
<keyword evidence="2" id="KW-1185">Reference proteome</keyword>
<sequence length="86" mass="10107">MRRGADMDQDGKLPPWRAPGGYCEPLRQMCCRPRRLSEVETLWRNCCFLMVRIVTGRSGVCAKENLDVLFTSLFRYRIHDEDALLW</sequence>
<comment type="caution">
    <text evidence="1">The sequence shown here is derived from an EMBL/GenBank/DDBJ whole genome shotgun (WGS) entry which is preliminary data.</text>
</comment>
<proteinExistence type="predicted"/>
<reference evidence="1 2" key="1">
    <citation type="submission" date="2023-03" db="EMBL/GenBank/DDBJ databases">
        <title>High-quality genome of Scylla paramamosain provides insights in environmental adaptation.</title>
        <authorList>
            <person name="Zhang L."/>
        </authorList>
    </citation>
    <scope>NUCLEOTIDE SEQUENCE [LARGE SCALE GENOMIC DNA]</scope>
    <source>
        <strain evidence="1">LZ_2023a</strain>
        <tissue evidence="1">Muscle</tissue>
    </source>
</reference>
<organism evidence="1 2">
    <name type="scientific">Scylla paramamosain</name>
    <name type="common">Mud crab</name>
    <dbReference type="NCBI Taxonomy" id="85552"/>
    <lineage>
        <taxon>Eukaryota</taxon>
        <taxon>Metazoa</taxon>
        <taxon>Ecdysozoa</taxon>
        <taxon>Arthropoda</taxon>
        <taxon>Crustacea</taxon>
        <taxon>Multicrustacea</taxon>
        <taxon>Malacostraca</taxon>
        <taxon>Eumalacostraca</taxon>
        <taxon>Eucarida</taxon>
        <taxon>Decapoda</taxon>
        <taxon>Pleocyemata</taxon>
        <taxon>Brachyura</taxon>
        <taxon>Eubrachyura</taxon>
        <taxon>Portunoidea</taxon>
        <taxon>Portunidae</taxon>
        <taxon>Portuninae</taxon>
        <taxon>Scylla</taxon>
    </lineage>
</organism>
<gene>
    <name evidence="1" type="ORF">O3P69_011457</name>
</gene>
<accession>A0AAW0T6R1</accession>
<protein>
    <submittedName>
        <fullName evidence="1">Uncharacterized protein</fullName>
    </submittedName>
</protein>
<evidence type="ECO:0000313" key="2">
    <source>
        <dbReference type="Proteomes" id="UP001487740"/>
    </source>
</evidence>
<dbReference type="AlphaFoldDB" id="A0AAW0T6R1"/>
<dbReference type="Proteomes" id="UP001487740">
    <property type="component" value="Unassembled WGS sequence"/>
</dbReference>